<evidence type="ECO:0000313" key="9">
    <source>
        <dbReference type="Proteomes" id="UP000254711"/>
    </source>
</evidence>
<dbReference type="InterPro" id="IPR003841">
    <property type="entry name" value="Na/Pi_transpt"/>
</dbReference>
<evidence type="ECO:0000313" key="8">
    <source>
        <dbReference type="EMBL" id="RDI97154.1"/>
    </source>
</evidence>
<name>A0A370K3B5_9GAMM</name>
<dbReference type="NCBIfam" id="NF037997">
    <property type="entry name" value="Na_Pi_symport"/>
    <property type="match status" value="1"/>
</dbReference>
<comment type="caution">
    <text evidence="8">The sequence shown here is derived from an EMBL/GenBank/DDBJ whole genome shotgun (WGS) entry which is preliminary data.</text>
</comment>
<dbReference type="GO" id="GO:0005886">
    <property type="term" value="C:plasma membrane"/>
    <property type="evidence" value="ECO:0007669"/>
    <property type="project" value="UniProtKB-SubCell"/>
</dbReference>
<keyword evidence="3 7" id="KW-0812">Transmembrane</keyword>
<gene>
    <name evidence="8" type="ORF">DVT68_17435</name>
</gene>
<organism evidence="8 9">
    <name type="scientific">Dyella solisilvae</name>
    <dbReference type="NCBI Taxonomy" id="1920168"/>
    <lineage>
        <taxon>Bacteria</taxon>
        <taxon>Pseudomonadati</taxon>
        <taxon>Pseudomonadota</taxon>
        <taxon>Gammaproteobacteria</taxon>
        <taxon>Lysobacterales</taxon>
        <taxon>Rhodanobacteraceae</taxon>
        <taxon>Dyella</taxon>
    </lineage>
</organism>
<keyword evidence="2" id="KW-1003">Cell membrane</keyword>
<dbReference type="Pfam" id="PF02690">
    <property type="entry name" value="Na_Pi_cotrans"/>
    <property type="match status" value="2"/>
</dbReference>
<dbReference type="OrthoDB" id="9763003at2"/>
<comment type="subcellular location">
    <subcellularLocation>
        <location evidence="1">Cell membrane</location>
        <topology evidence="1">Multi-pass membrane protein</topology>
    </subcellularLocation>
</comment>
<keyword evidence="4 7" id="KW-1133">Transmembrane helix</keyword>
<feature type="transmembrane region" description="Helical" evidence="7">
    <location>
        <begin position="131"/>
        <end position="149"/>
    </location>
</feature>
<evidence type="ECO:0000256" key="1">
    <source>
        <dbReference type="ARBA" id="ARBA00004651"/>
    </source>
</evidence>
<dbReference type="PANTHER" id="PTHR10010:SF46">
    <property type="entry name" value="SODIUM-DEPENDENT PHOSPHATE TRANSPORT PROTEIN 2B"/>
    <property type="match status" value="1"/>
</dbReference>
<dbReference type="PANTHER" id="PTHR10010">
    <property type="entry name" value="SOLUTE CARRIER FAMILY 34 SODIUM PHOSPHATE , MEMBER 2-RELATED"/>
    <property type="match status" value="1"/>
</dbReference>
<evidence type="ECO:0000256" key="4">
    <source>
        <dbReference type="ARBA" id="ARBA00022989"/>
    </source>
</evidence>
<dbReference type="Proteomes" id="UP000254711">
    <property type="component" value="Unassembled WGS sequence"/>
</dbReference>
<feature type="region of interest" description="Disordered" evidence="6">
    <location>
        <begin position="543"/>
        <end position="578"/>
    </location>
</feature>
<dbReference type="GO" id="GO:0044341">
    <property type="term" value="P:sodium-dependent phosphate transport"/>
    <property type="evidence" value="ECO:0007669"/>
    <property type="project" value="InterPro"/>
</dbReference>
<reference evidence="8 9" key="1">
    <citation type="submission" date="2018-07" db="EMBL/GenBank/DDBJ databases">
        <title>Dyella solisilvae sp. nov., isolated from the pine and broad-leaved mixed forest soil.</title>
        <authorList>
            <person name="Gao Z."/>
            <person name="Qiu L."/>
        </authorList>
    </citation>
    <scope>NUCLEOTIDE SEQUENCE [LARGE SCALE GENOMIC DNA]</scope>
    <source>
        <strain evidence="8 9">DHG54</strain>
    </source>
</reference>
<feature type="transmembrane region" description="Helical" evidence="7">
    <location>
        <begin position="252"/>
        <end position="273"/>
    </location>
</feature>
<evidence type="ECO:0000256" key="2">
    <source>
        <dbReference type="ARBA" id="ARBA00022475"/>
    </source>
</evidence>
<evidence type="ECO:0000256" key="3">
    <source>
        <dbReference type="ARBA" id="ARBA00022692"/>
    </source>
</evidence>
<dbReference type="EMBL" id="QQSY01000006">
    <property type="protein sequence ID" value="RDI97154.1"/>
    <property type="molecule type" value="Genomic_DNA"/>
</dbReference>
<feature type="transmembrane region" description="Helical" evidence="7">
    <location>
        <begin position="6"/>
        <end position="28"/>
    </location>
</feature>
<dbReference type="GO" id="GO:0005436">
    <property type="term" value="F:sodium:phosphate symporter activity"/>
    <property type="evidence" value="ECO:0007669"/>
    <property type="project" value="InterPro"/>
</dbReference>
<feature type="transmembrane region" description="Helical" evidence="7">
    <location>
        <begin position="169"/>
        <end position="191"/>
    </location>
</feature>
<accession>A0A370K3B5</accession>
<evidence type="ECO:0000256" key="7">
    <source>
        <dbReference type="SAM" id="Phobius"/>
    </source>
</evidence>
<protein>
    <submittedName>
        <fullName evidence="8">Na/Pi cotransporter family protein</fullName>
    </submittedName>
</protein>
<feature type="transmembrane region" description="Helical" evidence="7">
    <location>
        <begin position="203"/>
        <end position="220"/>
    </location>
</feature>
<feature type="transmembrane region" description="Helical" evidence="7">
    <location>
        <begin position="97"/>
        <end position="119"/>
    </location>
</feature>
<keyword evidence="5 7" id="KW-0472">Membrane</keyword>
<evidence type="ECO:0000256" key="6">
    <source>
        <dbReference type="SAM" id="MobiDB-lite"/>
    </source>
</evidence>
<evidence type="ECO:0000256" key="5">
    <source>
        <dbReference type="ARBA" id="ARBA00023136"/>
    </source>
</evidence>
<feature type="transmembrane region" description="Helical" evidence="7">
    <location>
        <begin position="226"/>
        <end position="245"/>
    </location>
</feature>
<keyword evidence="9" id="KW-1185">Reference proteome</keyword>
<dbReference type="AlphaFoldDB" id="A0A370K3B5"/>
<sequence length="578" mass="59180">MSTIIVILGGVGLFLLGMAIMTDGLKALAGSALRTVLGKAASTPLSGAFWGAVITLLVQSSSAVTMTTIGLVSAGLLTFPQGLGLVFGANVGTTGTGWLVALIGVNVSLSTYALPIIFIGALAKLLAGGRIAASGSALAGFALVLYGLTTLQQGMGGLAQSLHPSNLPAVLGAPGVGWAAGSVGLLTLIVVGIAMTAVMQSSTAAIAVTLSAFLAGAVSLEQGAALIIGQNIGTATSSAMAAIGASATAKRLALAYVLFKTIAALIAVATFPVTAPLMRRWSSSVDGATLLAAYHTAYNVVGVSVLLPATQWFTRVVERLLPSKETALERALDPSALVSPVIAIETARRVVADALSTTVMAVSAALSVGKRGPMLDIASAATALEKARDFLSELKEPPETEQERFRLTSTLHALEHASRLVDILVEYAEAPASATPDDLRPVVLCDQAMRATQAIGASITAESALSDRAKAIGWTVSDEVSARLSELERVAAELDGLKRDQRAAILASVAPGKLTAADAFSLIETARRLARITHHAWRAATHLLGRGGQPPEALDLDAAPSISHESPPSKKPHPETQQ</sequence>
<proteinExistence type="predicted"/>